<accession>A0A0G0YNI1</accession>
<dbReference type="AlphaFoldDB" id="A0A0G0YNI1"/>
<evidence type="ECO:0000313" key="3">
    <source>
        <dbReference type="EMBL" id="KKS11161.1"/>
    </source>
</evidence>
<reference evidence="3 4" key="1">
    <citation type="journal article" date="2015" name="Nature">
        <title>rRNA introns, odd ribosomes, and small enigmatic genomes across a large radiation of phyla.</title>
        <authorList>
            <person name="Brown C.T."/>
            <person name="Hug L.A."/>
            <person name="Thomas B.C."/>
            <person name="Sharon I."/>
            <person name="Castelle C.J."/>
            <person name="Singh A."/>
            <person name="Wilkins M.J."/>
            <person name="Williams K.H."/>
            <person name="Banfield J.F."/>
        </authorList>
    </citation>
    <scope>NUCLEOTIDE SEQUENCE [LARGE SCALE GENOMIC DNA]</scope>
</reference>
<evidence type="ECO:0000259" key="1">
    <source>
        <dbReference type="Pfam" id="PF00534"/>
    </source>
</evidence>
<comment type="caution">
    <text evidence="3">The sequence shown here is derived from an EMBL/GenBank/DDBJ whole genome shotgun (WGS) entry which is preliminary data.</text>
</comment>
<feature type="domain" description="Glycosyltransferase subfamily 4-like N-terminal" evidence="2">
    <location>
        <begin position="18"/>
        <end position="132"/>
    </location>
</feature>
<name>A0A0G0YNI1_9BACT</name>
<dbReference type="EMBL" id="LCBN01000082">
    <property type="protein sequence ID" value="KKS11161.1"/>
    <property type="molecule type" value="Genomic_DNA"/>
</dbReference>
<dbReference type="PANTHER" id="PTHR12526">
    <property type="entry name" value="GLYCOSYLTRANSFERASE"/>
    <property type="match status" value="1"/>
</dbReference>
<gene>
    <name evidence="3" type="ORF">UU67_C0082G0004</name>
</gene>
<dbReference type="GO" id="GO:0016757">
    <property type="term" value="F:glycosyltransferase activity"/>
    <property type="evidence" value="ECO:0007669"/>
    <property type="project" value="InterPro"/>
</dbReference>
<evidence type="ECO:0000313" key="4">
    <source>
        <dbReference type="Proteomes" id="UP000034753"/>
    </source>
</evidence>
<dbReference type="Gene3D" id="3.40.50.2000">
    <property type="entry name" value="Glycogen Phosphorylase B"/>
    <property type="match status" value="2"/>
</dbReference>
<evidence type="ECO:0000259" key="2">
    <source>
        <dbReference type="Pfam" id="PF13439"/>
    </source>
</evidence>
<sequence length="375" mass="42617">MKIAQVAPIWYRVPPKKYGGTELIIANLTEELVKRGHDVTLFATGDSITKAKLASIVPQGILELGKTFESFAYPLYHSLEALERESEFDIMHFHFTNKFDYVNLALIRNLQKTITTLHVPMPVKEELRDRRELLEEKLGSVNFISISDNQRAGFKLNFVSTVYNSIEVDKFPFTEYTDSNSIIWISRISYQKGALESIQLAIELKQKLVLAGELDINAPKDIVYFNDKIKPLLDNPLINSVGELDFTTKTDYFRDSKLFLFPVQWEEPFGLVMIEAMACGTPIVAFARGSIPEVVIDGETGFIVNPSDSDIRGNFIIKKTGKEGLKEAVEKIYAMSEAEYRQMRLNCRKHVEANFTVEKMVDGYEKAYNDLIAGQ</sequence>
<dbReference type="InterPro" id="IPR001296">
    <property type="entry name" value="Glyco_trans_1"/>
</dbReference>
<dbReference type="InterPro" id="IPR028098">
    <property type="entry name" value="Glyco_trans_4-like_N"/>
</dbReference>
<proteinExistence type="predicted"/>
<dbReference type="SUPFAM" id="SSF53756">
    <property type="entry name" value="UDP-Glycosyltransferase/glycogen phosphorylase"/>
    <property type="match status" value="1"/>
</dbReference>
<dbReference type="Pfam" id="PF00534">
    <property type="entry name" value="Glycos_transf_1"/>
    <property type="match status" value="1"/>
</dbReference>
<organism evidence="3 4">
    <name type="scientific">Candidatus Daviesbacteria bacterium GW2011_GWB1_41_5</name>
    <dbReference type="NCBI Taxonomy" id="1618429"/>
    <lineage>
        <taxon>Bacteria</taxon>
        <taxon>Candidatus Daviesiibacteriota</taxon>
    </lineage>
</organism>
<keyword evidence="3" id="KW-0808">Transferase</keyword>
<feature type="domain" description="Glycosyl transferase family 1" evidence="1">
    <location>
        <begin position="167"/>
        <end position="310"/>
    </location>
</feature>
<dbReference type="Proteomes" id="UP000034753">
    <property type="component" value="Unassembled WGS sequence"/>
</dbReference>
<dbReference type="Pfam" id="PF13439">
    <property type="entry name" value="Glyco_transf_4"/>
    <property type="match status" value="1"/>
</dbReference>
<dbReference type="PANTHER" id="PTHR12526:SF595">
    <property type="entry name" value="BLL5217 PROTEIN"/>
    <property type="match status" value="1"/>
</dbReference>
<protein>
    <submittedName>
        <fullName evidence="3">Glycosyl transferase group 1</fullName>
    </submittedName>
</protein>
<dbReference type="CDD" id="cd03802">
    <property type="entry name" value="GT4_AviGT4-like"/>
    <property type="match status" value="1"/>
</dbReference>